<keyword evidence="5" id="KW-1185">Reference proteome</keyword>
<evidence type="ECO:0008006" key="6">
    <source>
        <dbReference type="Google" id="ProtNLM"/>
    </source>
</evidence>
<reference evidence="4" key="1">
    <citation type="submission" date="2022-12" db="EMBL/GenBank/DDBJ databases">
        <authorList>
            <person name="Webb A."/>
        </authorList>
    </citation>
    <scope>NUCLEOTIDE SEQUENCE</scope>
    <source>
        <strain evidence="4">Hp1</strain>
    </source>
</reference>
<dbReference type="Gene3D" id="2.60.120.620">
    <property type="entry name" value="q2cbj1_9rhob like domain"/>
    <property type="match status" value="1"/>
</dbReference>
<feature type="repeat" description="TPR" evidence="3">
    <location>
        <begin position="21"/>
        <end position="54"/>
    </location>
</feature>
<dbReference type="InterPro" id="IPR019734">
    <property type="entry name" value="TPR_rpt"/>
</dbReference>
<protein>
    <recommendedName>
        <fullName evidence="6">Cns1/TTC4 wheel domain-containing protein</fullName>
    </recommendedName>
</protein>
<dbReference type="Gene3D" id="1.25.40.10">
    <property type="entry name" value="Tetratricopeptide repeat domain"/>
    <property type="match status" value="1"/>
</dbReference>
<accession>A0AAV0US01</accession>
<sequence>MTPDADGSTDGTSAASIGRRAASLRQEGNDAFKRQHFDRAKALYSHALALQPRNHLLYSNRSAACYHLNEFETACADADTAIAIAPAWPKGYLRKAAACEALARLSDAIDALETVLQVKAPDHLTFVSRQKLATRVRDLKQRLSSTQITSERPVYVQNKPESQMALQHNSSSANRTRLRSWPLMLQQLLSGCNQRGVNRQGEQVVLDDGVFAKLLNERAFQQLVYPGIPSDQLRHAPTNLQALLTDPWYEQELLALMPKVQAKATRVLANVKQRGAEQGEVMDTRTERVLVPQVLQEAFGREVLAMVHRVNHQKHVRLANDERSLADPKADFATWDQLDDDFLDELLLDNRSAVRGVAAMDGFMGEEWTQLLLNDVRRMASSGLLMTAAPHIDAKHVLCQQSGGRHEKNVVPGANLRFVEHQNCVVEYPALAELIEQLHALPYEMNKKRRNKVKLCAHFVHCSAVQQLRAGHYQPLRLDCGAGDKDNGFKLTCVYFFNNVQVPAIGNTDAQQTYLQLRTALVGNASVRQIEPKADRLVLFQSQSVFNEITSVPDGEELFYLTFWIHGQALA</sequence>
<dbReference type="PROSITE" id="PS50005">
    <property type="entry name" value="TPR"/>
    <property type="match status" value="1"/>
</dbReference>
<gene>
    <name evidence="4" type="ORF">HBR001_LOCUS7514</name>
</gene>
<dbReference type="AlphaFoldDB" id="A0AAV0US01"/>
<keyword evidence="1" id="KW-0677">Repeat</keyword>
<proteinExistence type="predicted"/>
<dbReference type="EMBL" id="CANTFL010001383">
    <property type="protein sequence ID" value="CAI5738525.1"/>
    <property type="molecule type" value="Genomic_DNA"/>
</dbReference>
<evidence type="ECO:0000313" key="5">
    <source>
        <dbReference type="Proteomes" id="UP001162031"/>
    </source>
</evidence>
<name>A0AAV0US01_HYABA</name>
<evidence type="ECO:0000313" key="4">
    <source>
        <dbReference type="EMBL" id="CAI5738525.1"/>
    </source>
</evidence>
<organism evidence="4 5">
    <name type="scientific">Hyaloperonospora brassicae</name>
    <name type="common">Brassica downy mildew</name>
    <name type="synonym">Peronospora brassicae</name>
    <dbReference type="NCBI Taxonomy" id="162125"/>
    <lineage>
        <taxon>Eukaryota</taxon>
        <taxon>Sar</taxon>
        <taxon>Stramenopiles</taxon>
        <taxon>Oomycota</taxon>
        <taxon>Peronosporomycetes</taxon>
        <taxon>Peronosporales</taxon>
        <taxon>Peronosporaceae</taxon>
        <taxon>Hyaloperonospora</taxon>
    </lineage>
</organism>
<evidence type="ECO:0000256" key="1">
    <source>
        <dbReference type="ARBA" id="ARBA00022737"/>
    </source>
</evidence>
<evidence type="ECO:0000256" key="2">
    <source>
        <dbReference type="ARBA" id="ARBA00022803"/>
    </source>
</evidence>
<dbReference type="Proteomes" id="UP001162031">
    <property type="component" value="Unassembled WGS sequence"/>
</dbReference>
<dbReference type="PANTHER" id="PTHR22904:SF523">
    <property type="entry name" value="STRESS-INDUCED-PHOSPHOPROTEIN 1"/>
    <property type="match status" value="1"/>
</dbReference>
<evidence type="ECO:0000256" key="3">
    <source>
        <dbReference type="PROSITE-ProRule" id="PRU00339"/>
    </source>
</evidence>
<dbReference type="GO" id="GO:0051879">
    <property type="term" value="F:Hsp90 protein binding"/>
    <property type="evidence" value="ECO:0007669"/>
    <property type="project" value="TreeGrafter"/>
</dbReference>
<dbReference type="SUPFAM" id="SSF48452">
    <property type="entry name" value="TPR-like"/>
    <property type="match status" value="1"/>
</dbReference>
<dbReference type="SMART" id="SM00028">
    <property type="entry name" value="TPR"/>
    <property type="match status" value="3"/>
</dbReference>
<dbReference type="InterPro" id="IPR011990">
    <property type="entry name" value="TPR-like_helical_dom_sf"/>
</dbReference>
<keyword evidence="2 3" id="KW-0802">TPR repeat</keyword>
<comment type="caution">
    <text evidence="4">The sequence shown here is derived from an EMBL/GenBank/DDBJ whole genome shotgun (WGS) entry which is preliminary data.</text>
</comment>
<dbReference type="PANTHER" id="PTHR22904">
    <property type="entry name" value="TPR REPEAT CONTAINING PROTEIN"/>
    <property type="match status" value="1"/>
</dbReference>